<reference evidence="1 2" key="1">
    <citation type="submission" date="2019-03" db="EMBL/GenBank/DDBJ databases">
        <title>First draft genome of Liparis tanakae, snailfish: a comprehensive survey of snailfish specific genes.</title>
        <authorList>
            <person name="Kim W."/>
            <person name="Song I."/>
            <person name="Jeong J.-H."/>
            <person name="Kim D."/>
            <person name="Kim S."/>
            <person name="Ryu S."/>
            <person name="Song J.Y."/>
            <person name="Lee S.K."/>
        </authorList>
    </citation>
    <scope>NUCLEOTIDE SEQUENCE [LARGE SCALE GENOMIC DNA]</scope>
    <source>
        <tissue evidence="1">Muscle</tissue>
    </source>
</reference>
<keyword evidence="2" id="KW-1185">Reference proteome</keyword>
<protein>
    <submittedName>
        <fullName evidence="1">Uncharacterized protein</fullName>
    </submittedName>
</protein>
<proteinExistence type="predicted"/>
<dbReference type="Proteomes" id="UP000314294">
    <property type="component" value="Unassembled WGS sequence"/>
</dbReference>
<accession>A0A4Z2FPV0</accession>
<sequence length="62" mass="6849">MYSTDGYGLMDKTFTCLHILGLNQILGLSTHAAVPLSKALNSQLLPSRMRVLCRHQRVAHGL</sequence>
<dbReference type="EMBL" id="SRLO01000982">
    <property type="protein sequence ID" value="TNN43188.1"/>
    <property type="molecule type" value="Genomic_DNA"/>
</dbReference>
<organism evidence="1 2">
    <name type="scientific">Liparis tanakae</name>
    <name type="common">Tanaka's snailfish</name>
    <dbReference type="NCBI Taxonomy" id="230148"/>
    <lineage>
        <taxon>Eukaryota</taxon>
        <taxon>Metazoa</taxon>
        <taxon>Chordata</taxon>
        <taxon>Craniata</taxon>
        <taxon>Vertebrata</taxon>
        <taxon>Euteleostomi</taxon>
        <taxon>Actinopterygii</taxon>
        <taxon>Neopterygii</taxon>
        <taxon>Teleostei</taxon>
        <taxon>Neoteleostei</taxon>
        <taxon>Acanthomorphata</taxon>
        <taxon>Eupercaria</taxon>
        <taxon>Perciformes</taxon>
        <taxon>Cottioidei</taxon>
        <taxon>Cottales</taxon>
        <taxon>Liparidae</taxon>
        <taxon>Liparis</taxon>
    </lineage>
</organism>
<evidence type="ECO:0000313" key="2">
    <source>
        <dbReference type="Proteomes" id="UP000314294"/>
    </source>
</evidence>
<evidence type="ECO:0000313" key="1">
    <source>
        <dbReference type="EMBL" id="TNN43188.1"/>
    </source>
</evidence>
<comment type="caution">
    <text evidence="1">The sequence shown here is derived from an EMBL/GenBank/DDBJ whole genome shotgun (WGS) entry which is preliminary data.</text>
</comment>
<dbReference type="AlphaFoldDB" id="A0A4Z2FPV0"/>
<gene>
    <name evidence="1" type="ORF">EYF80_046599</name>
</gene>
<name>A0A4Z2FPV0_9TELE</name>